<sequence length="67" mass="7610">MEVKMAENENEYQETHQPFEDQTQSSHHNPPKIISITIFSHTKVELCSLTHWLNSTGIAQIGVKTCA</sequence>
<evidence type="ECO:0000313" key="3">
    <source>
        <dbReference type="Proteomes" id="UP001469553"/>
    </source>
</evidence>
<evidence type="ECO:0000256" key="1">
    <source>
        <dbReference type="SAM" id="MobiDB-lite"/>
    </source>
</evidence>
<name>A0ABV0Z0B1_9TELE</name>
<feature type="compositionally biased region" description="Basic and acidic residues" evidence="1">
    <location>
        <begin position="1"/>
        <end position="19"/>
    </location>
</feature>
<comment type="caution">
    <text evidence="2">The sequence shown here is derived from an EMBL/GenBank/DDBJ whole genome shotgun (WGS) entry which is preliminary data.</text>
</comment>
<evidence type="ECO:0000313" key="2">
    <source>
        <dbReference type="EMBL" id="MEQ2299310.1"/>
    </source>
</evidence>
<accession>A0ABV0Z0B1</accession>
<gene>
    <name evidence="2" type="ORF">AMECASPLE_013935</name>
</gene>
<keyword evidence="3" id="KW-1185">Reference proteome</keyword>
<proteinExistence type="predicted"/>
<dbReference type="EMBL" id="JAHRIP010047953">
    <property type="protein sequence ID" value="MEQ2299310.1"/>
    <property type="molecule type" value="Genomic_DNA"/>
</dbReference>
<feature type="region of interest" description="Disordered" evidence="1">
    <location>
        <begin position="1"/>
        <end position="30"/>
    </location>
</feature>
<organism evidence="2 3">
    <name type="scientific">Ameca splendens</name>
    <dbReference type="NCBI Taxonomy" id="208324"/>
    <lineage>
        <taxon>Eukaryota</taxon>
        <taxon>Metazoa</taxon>
        <taxon>Chordata</taxon>
        <taxon>Craniata</taxon>
        <taxon>Vertebrata</taxon>
        <taxon>Euteleostomi</taxon>
        <taxon>Actinopterygii</taxon>
        <taxon>Neopterygii</taxon>
        <taxon>Teleostei</taxon>
        <taxon>Neoteleostei</taxon>
        <taxon>Acanthomorphata</taxon>
        <taxon>Ovalentaria</taxon>
        <taxon>Atherinomorphae</taxon>
        <taxon>Cyprinodontiformes</taxon>
        <taxon>Goodeidae</taxon>
        <taxon>Ameca</taxon>
    </lineage>
</organism>
<dbReference type="Proteomes" id="UP001469553">
    <property type="component" value="Unassembled WGS sequence"/>
</dbReference>
<reference evidence="2 3" key="1">
    <citation type="submission" date="2021-06" db="EMBL/GenBank/DDBJ databases">
        <authorList>
            <person name="Palmer J.M."/>
        </authorList>
    </citation>
    <scope>NUCLEOTIDE SEQUENCE [LARGE SCALE GENOMIC DNA]</scope>
    <source>
        <strain evidence="2 3">AS_MEX2019</strain>
        <tissue evidence="2">Muscle</tissue>
    </source>
</reference>
<protein>
    <submittedName>
        <fullName evidence="2">Uncharacterized protein</fullName>
    </submittedName>
</protein>